<keyword evidence="1" id="KW-0472">Membrane</keyword>
<accession>A0ABX0U0C4</accession>
<feature type="transmembrane region" description="Helical" evidence="1">
    <location>
        <begin position="122"/>
        <end position="146"/>
    </location>
</feature>
<name>A0ABX0U0C4_9SPHN</name>
<sequence>MERAAAEVAMMGFRERRAWAELAAWAVPFAIYFALAPGGEPTDITAMLRRLAGFAAATIGYGILLGAGTLWSMRGAPRHERSKPDERERAIEWRATSYGYGVMMAGMILVGIVLPFERSGWAITNAALAAIVVSEMVRLTAVAVLYRRGG</sequence>
<evidence type="ECO:0000256" key="1">
    <source>
        <dbReference type="SAM" id="Phobius"/>
    </source>
</evidence>
<protein>
    <recommendedName>
        <fullName evidence="4">DUF2178 domain-containing protein</fullName>
    </recommendedName>
</protein>
<keyword evidence="1" id="KW-0812">Transmembrane</keyword>
<proteinExistence type="predicted"/>
<keyword evidence="1" id="KW-1133">Transmembrane helix</keyword>
<feature type="transmembrane region" description="Helical" evidence="1">
    <location>
        <begin position="51"/>
        <end position="73"/>
    </location>
</feature>
<organism evidence="2 3">
    <name type="scientific">Sphingomonas japonica</name>
    <dbReference type="NCBI Taxonomy" id="511662"/>
    <lineage>
        <taxon>Bacteria</taxon>
        <taxon>Pseudomonadati</taxon>
        <taxon>Pseudomonadota</taxon>
        <taxon>Alphaproteobacteria</taxon>
        <taxon>Sphingomonadales</taxon>
        <taxon>Sphingomonadaceae</taxon>
        <taxon>Sphingomonas</taxon>
    </lineage>
</organism>
<dbReference type="EMBL" id="JAASQP010000001">
    <property type="protein sequence ID" value="NIJ22837.1"/>
    <property type="molecule type" value="Genomic_DNA"/>
</dbReference>
<evidence type="ECO:0000313" key="2">
    <source>
        <dbReference type="EMBL" id="NIJ22837.1"/>
    </source>
</evidence>
<reference evidence="2 3" key="1">
    <citation type="submission" date="2020-03" db="EMBL/GenBank/DDBJ databases">
        <title>Genomic Encyclopedia of Type Strains, Phase IV (KMG-IV): sequencing the most valuable type-strain genomes for metagenomic binning, comparative biology and taxonomic classification.</title>
        <authorList>
            <person name="Goeker M."/>
        </authorList>
    </citation>
    <scope>NUCLEOTIDE SEQUENCE [LARGE SCALE GENOMIC DNA]</scope>
    <source>
        <strain evidence="2 3">DSM 22753</strain>
    </source>
</reference>
<dbReference type="RefSeq" id="WP_140048038.1">
    <property type="nucleotide sequence ID" value="NZ_BAAAEV010000001.1"/>
</dbReference>
<dbReference type="Proteomes" id="UP000788153">
    <property type="component" value="Unassembled WGS sequence"/>
</dbReference>
<feature type="transmembrane region" description="Helical" evidence="1">
    <location>
        <begin position="20"/>
        <end position="39"/>
    </location>
</feature>
<keyword evidence="3" id="KW-1185">Reference proteome</keyword>
<evidence type="ECO:0000313" key="3">
    <source>
        <dbReference type="Proteomes" id="UP000788153"/>
    </source>
</evidence>
<feature type="transmembrane region" description="Helical" evidence="1">
    <location>
        <begin position="97"/>
        <end position="116"/>
    </location>
</feature>
<comment type="caution">
    <text evidence="2">The sequence shown here is derived from an EMBL/GenBank/DDBJ whole genome shotgun (WGS) entry which is preliminary data.</text>
</comment>
<gene>
    <name evidence="2" type="ORF">FHT01_000379</name>
</gene>
<evidence type="ECO:0008006" key="4">
    <source>
        <dbReference type="Google" id="ProtNLM"/>
    </source>
</evidence>